<protein>
    <recommendedName>
        <fullName evidence="10">RRM domain-containing protein</fullName>
    </recommendedName>
</protein>
<dbReference type="InterPro" id="IPR015633">
    <property type="entry name" value="E2F"/>
</dbReference>
<keyword evidence="4 7" id="KW-0804">Transcription</keyword>
<feature type="region of interest" description="Disordered" evidence="9">
    <location>
        <begin position="1"/>
        <end position="49"/>
    </location>
</feature>
<gene>
    <name evidence="11" type="ORF">C4D60_Mb02t21190</name>
</gene>
<feature type="compositionally biased region" description="Polar residues" evidence="9">
    <location>
        <begin position="671"/>
        <end position="687"/>
    </location>
</feature>
<dbReference type="SUPFAM" id="SSF54928">
    <property type="entry name" value="RNA-binding domain, RBD"/>
    <property type="match status" value="1"/>
</dbReference>
<keyword evidence="7" id="KW-0539">Nucleus</keyword>
<keyword evidence="5" id="KW-0131">Cell cycle</keyword>
<dbReference type="GO" id="GO:0046983">
    <property type="term" value="F:protein dimerization activity"/>
    <property type="evidence" value="ECO:0007669"/>
    <property type="project" value="InterPro"/>
</dbReference>
<feature type="region of interest" description="Disordered" evidence="9">
    <location>
        <begin position="620"/>
        <end position="687"/>
    </location>
</feature>
<evidence type="ECO:0000313" key="12">
    <source>
        <dbReference type="Proteomes" id="UP000317650"/>
    </source>
</evidence>
<evidence type="ECO:0000256" key="3">
    <source>
        <dbReference type="ARBA" id="ARBA00023125"/>
    </source>
</evidence>
<dbReference type="Pfam" id="PF02319">
    <property type="entry name" value="WHD_E2F_TDP"/>
    <property type="match status" value="1"/>
</dbReference>
<dbReference type="SMART" id="SM00360">
    <property type="entry name" value="RRM"/>
    <property type="match status" value="1"/>
</dbReference>
<sequence length="863" mass="97809">MSGGQAAGNRSAQQLGQIFQPPKQYLQFPSSRPPFVSPDEYHRFDGRRGGRDEMADALVIKTPLKQKSVQEDNEVVEISEWTTSPGCAVGFTSPLLTPVSEKGRKTYSKSKVAKHNKSGGQTPVSNAGSPTGDNLTPVGSCRYDSSLGLLTKKFINLLKHTQDGILDLNKAAETLKVQKRRIYDITNVLEGIGLIEKKLKNRIRWKGIDDLGSVEVDGDASKLQAETESLTMKERRLDELISQMREKLRELTEDESNQKWLFVTEDDIKGLPCFQNETLIAIKAPHGTTLEVPDPDEASRRTKSYLKFNARQFEEKFEEMSGVEIPPKLLPTSNSDSVEYSMVPIVTEESRGNEMELDIQQSERIWSDVNSSHDFGGGMMKIVPSDIDTEADYWLLSDAGVSITEMWKTAQIEWDAMGRFGTESTDDFITDGATTPRPQTPPPGVIEMSLYVGHLSSHIRQEELERVFRRFGWCNVQLKDGYGFVVYQAPPDAERALRSLRGKPICGEQITINWSNRQPRPVQRLARTTRFNEPLQRRNFREENEEVGIRGSNARRGFYARTFHSSMYNRERQTLDDALDKKRGRTTDDITDIEGDKGVNLGMMNEGGISALDQVENDRWGEPGIDTLNSNGINNGDEFDRYEPYHGYDKRDENENVQIDSPSSRDRGHSTKTSSDENVTSPTSEQLECNKADDACTMLEDGNPSTSFKVDNEIIGEHFGYNVDVVEDPTIRTDYNEKNICSDHSKYESDQHEDLPLKLKRWTSTQQEASSSTRLTTEEMFLALKHYGLEAPEESHTSITVEEYFGAARLWPWEMIYYRQSKKGPITTENYARRLEQNRQFGIVDKYIRSSSGWGEGNRQQDT</sequence>
<feature type="domain" description="RRM" evidence="10">
    <location>
        <begin position="448"/>
        <end position="517"/>
    </location>
</feature>
<keyword evidence="8" id="KW-0175">Coiled coil</keyword>
<dbReference type="InterPro" id="IPR036390">
    <property type="entry name" value="WH_DNA-bd_sf"/>
</dbReference>
<dbReference type="Pfam" id="PF00076">
    <property type="entry name" value="RRM_1"/>
    <property type="match status" value="1"/>
</dbReference>
<dbReference type="GO" id="GO:0000981">
    <property type="term" value="F:DNA-binding transcription factor activity, RNA polymerase II-specific"/>
    <property type="evidence" value="ECO:0007669"/>
    <property type="project" value="TreeGrafter"/>
</dbReference>
<dbReference type="Pfam" id="PF16421">
    <property type="entry name" value="E2F_CC-MB"/>
    <property type="match status" value="1"/>
</dbReference>
<name>A0A4S8IEN3_MUSBA</name>
<evidence type="ECO:0000313" key="11">
    <source>
        <dbReference type="EMBL" id="THU45742.1"/>
    </source>
</evidence>
<evidence type="ECO:0000256" key="8">
    <source>
        <dbReference type="SAM" id="Coils"/>
    </source>
</evidence>
<evidence type="ECO:0000259" key="10">
    <source>
        <dbReference type="PROSITE" id="PS50102"/>
    </source>
</evidence>
<evidence type="ECO:0000256" key="2">
    <source>
        <dbReference type="ARBA" id="ARBA00023015"/>
    </source>
</evidence>
<evidence type="ECO:0000256" key="1">
    <source>
        <dbReference type="ARBA" id="ARBA00010940"/>
    </source>
</evidence>
<proteinExistence type="inferred from homology"/>
<dbReference type="InterPro" id="IPR000504">
    <property type="entry name" value="RRM_dom"/>
</dbReference>
<dbReference type="GO" id="GO:0090575">
    <property type="term" value="C:RNA polymerase II transcription regulator complex"/>
    <property type="evidence" value="ECO:0007669"/>
    <property type="project" value="TreeGrafter"/>
</dbReference>
<feature type="region of interest" description="Disordered" evidence="9">
    <location>
        <begin position="102"/>
        <end position="136"/>
    </location>
</feature>
<dbReference type="InterPro" id="IPR035979">
    <property type="entry name" value="RBD_domain_sf"/>
</dbReference>
<dbReference type="STRING" id="52838.A0A4S8IEN3"/>
<dbReference type="PANTHER" id="PTHR12081">
    <property type="entry name" value="TRANSCRIPTION FACTOR E2F"/>
    <property type="match status" value="1"/>
</dbReference>
<dbReference type="Proteomes" id="UP000317650">
    <property type="component" value="Chromosome 2"/>
</dbReference>
<feature type="compositionally biased region" description="Basic and acidic residues" evidence="9">
    <location>
        <begin position="638"/>
        <end position="654"/>
    </location>
</feature>
<dbReference type="InterPro" id="IPR036388">
    <property type="entry name" value="WH-like_DNA-bd_sf"/>
</dbReference>
<keyword evidence="6" id="KW-0694">RNA-binding</keyword>
<evidence type="ECO:0000256" key="5">
    <source>
        <dbReference type="ARBA" id="ARBA00023306"/>
    </source>
</evidence>
<dbReference type="GO" id="GO:0000978">
    <property type="term" value="F:RNA polymerase II cis-regulatory region sequence-specific DNA binding"/>
    <property type="evidence" value="ECO:0007669"/>
    <property type="project" value="InterPro"/>
</dbReference>
<comment type="similarity">
    <text evidence="1 7">Belongs to the E2F/DP family.</text>
</comment>
<evidence type="ECO:0000256" key="7">
    <source>
        <dbReference type="RuleBase" id="RU003796"/>
    </source>
</evidence>
<dbReference type="Gene3D" id="1.10.10.10">
    <property type="entry name" value="Winged helix-like DNA-binding domain superfamily/Winged helix DNA-binding domain"/>
    <property type="match status" value="1"/>
</dbReference>
<dbReference type="CDD" id="cd14660">
    <property type="entry name" value="E2F_DD"/>
    <property type="match status" value="1"/>
</dbReference>
<dbReference type="Gene3D" id="3.30.70.330">
    <property type="match status" value="1"/>
</dbReference>
<dbReference type="PANTHER" id="PTHR12081:SF18">
    <property type="entry name" value="TRANSCRIPTION FACTOR E2F2-RELATED"/>
    <property type="match status" value="1"/>
</dbReference>
<evidence type="ECO:0000256" key="6">
    <source>
        <dbReference type="PROSITE-ProRule" id="PRU00176"/>
    </source>
</evidence>
<evidence type="ECO:0000256" key="9">
    <source>
        <dbReference type="SAM" id="MobiDB-lite"/>
    </source>
</evidence>
<feature type="compositionally biased region" description="Basic and acidic residues" evidence="9">
    <location>
        <begin position="39"/>
        <end position="49"/>
    </location>
</feature>
<feature type="compositionally biased region" description="Polar residues" evidence="9">
    <location>
        <begin position="118"/>
        <end position="134"/>
    </location>
</feature>
<feature type="coiled-coil region" evidence="8">
    <location>
        <begin position="223"/>
        <end position="257"/>
    </location>
</feature>
<dbReference type="FunFam" id="1.10.10.10:FF:000008">
    <property type="entry name" value="E2F transcription factor 1"/>
    <property type="match status" value="1"/>
</dbReference>
<evidence type="ECO:0000256" key="4">
    <source>
        <dbReference type="ARBA" id="ARBA00023163"/>
    </source>
</evidence>
<comment type="subcellular location">
    <subcellularLocation>
        <location evidence="7">Nucleus</location>
    </subcellularLocation>
</comment>
<keyword evidence="3 7" id="KW-0238">DNA-binding</keyword>
<dbReference type="InterPro" id="IPR032198">
    <property type="entry name" value="E2F_CC-MB"/>
</dbReference>
<reference evidence="11 12" key="1">
    <citation type="journal article" date="2019" name="Nat. Plants">
        <title>Genome sequencing of Musa balbisiana reveals subgenome evolution and function divergence in polyploid bananas.</title>
        <authorList>
            <person name="Yao X."/>
        </authorList>
    </citation>
    <scope>NUCLEOTIDE SEQUENCE [LARGE SCALE GENOMIC DNA]</scope>
    <source>
        <strain evidence="12">cv. DH-PKW</strain>
        <tissue evidence="11">Leaves</tissue>
    </source>
</reference>
<dbReference type="InterPro" id="IPR037241">
    <property type="entry name" value="E2F-DP_heterodim"/>
</dbReference>
<dbReference type="InterPro" id="IPR003316">
    <property type="entry name" value="E2F_WHTH_DNA-bd_dom"/>
</dbReference>
<dbReference type="SUPFAM" id="SSF46785">
    <property type="entry name" value="Winged helix' DNA-binding domain"/>
    <property type="match status" value="1"/>
</dbReference>
<dbReference type="InterPro" id="IPR012677">
    <property type="entry name" value="Nucleotide-bd_a/b_plait_sf"/>
</dbReference>
<feature type="compositionally biased region" description="Basic residues" evidence="9">
    <location>
        <begin position="105"/>
        <end position="117"/>
    </location>
</feature>
<feature type="compositionally biased region" description="Polar residues" evidence="9">
    <location>
        <begin position="8"/>
        <end position="17"/>
    </location>
</feature>
<comment type="caution">
    <text evidence="11">The sequence shown here is derived from an EMBL/GenBank/DDBJ whole genome shotgun (WGS) entry which is preliminary data.</text>
</comment>
<keyword evidence="12" id="KW-1185">Reference proteome</keyword>
<keyword evidence="2 7" id="KW-0805">Transcription regulation</keyword>
<dbReference type="SUPFAM" id="SSF144074">
    <property type="entry name" value="E2F-DP heterodimerization region"/>
    <property type="match status" value="1"/>
</dbReference>
<organism evidence="11 12">
    <name type="scientific">Musa balbisiana</name>
    <name type="common">Banana</name>
    <dbReference type="NCBI Taxonomy" id="52838"/>
    <lineage>
        <taxon>Eukaryota</taxon>
        <taxon>Viridiplantae</taxon>
        <taxon>Streptophyta</taxon>
        <taxon>Embryophyta</taxon>
        <taxon>Tracheophyta</taxon>
        <taxon>Spermatophyta</taxon>
        <taxon>Magnoliopsida</taxon>
        <taxon>Liliopsida</taxon>
        <taxon>Zingiberales</taxon>
        <taxon>Musaceae</taxon>
        <taxon>Musa</taxon>
    </lineage>
</organism>
<accession>A0A4S8IEN3</accession>
<dbReference type="GO" id="GO:0003723">
    <property type="term" value="F:RNA binding"/>
    <property type="evidence" value="ECO:0007669"/>
    <property type="project" value="UniProtKB-UniRule"/>
</dbReference>
<dbReference type="AlphaFoldDB" id="A0A4S8IEN3"/>
<dbReference type="PROSITE" id="PS50102">
    <property type="entry name" value="RRM"/>
    <property type="match status" value="1"/>
</dbReference>
<dbReference type="Gene3D" id="6.10.250.540">
    <property type="match status" value="1"/>
</dbReference>
<dbReference type="EMBL" id="PYDT01000011">
    <property type="protein sequence ID" value="THU45742.1"/>
    <property type="molecule type" value="Genomic_DNA"/>
</dbReference>
<dbReference type="SMART" id="SM01372">
    <property type="entry name" value="E2F_TDP"/>
    <property type="match status" value="1"/>
</dbReference>